<dbReference type="Gene3D" id="1.20.1250.20">
    <property type="entry name" value="MFS general substrate transporter like domains"/>
    <property type="match status" value="1"/>
</dbReference>
<evidence type="ECO:0000256" key="3">
    <source>
        <dbReference type="ARBA" id="ARBA00023136"/>
    </source>
</evidence>
<feature type="transmembrane region" description="Helical" evidence="4">
    <location>
        <begin position="27"/>
        <end position="46"/>
    </location>
</feature>
<reference evidence="6 7" key="1">
    <citation type="submission" date="2018-10" db="EMBL/GenBank/DDBJ databases">
        <title>Paraburkholderia sp. 7MK8-2, isolated from soil.</title>
        <authorList>
            <person name="Gao Z.-H."/>
            <person name="Qiu L.-H."/>
        </authorList>
    </citation>
    <scope>NUCLEOTIDE SEQUENCE [LARGE SCALE GENOMIC DNA]</scope>
    <source>
        <strain evidence="6 7">7MK8-2</strain>
    </source>
</reference>
<dbReference type="EMBL" id="RBZV01000011">
    <property type="protein sequence ID" value="RKP44950.1"/>
    <property type="molecule type" value="Genomic_DNA"/>
</dbReference>
<gene>
    <name evidence="6" type="ORF">D7S89_21685</name>
</gene>
<dbReference type="AlphaFoldDB" id="A0A494X3N0"/>
<evidence type="ECO:0000256" key="1">
    <source>
        <dbReference type="ARBA" id="ARBA00022692"/>
    </source>
</evidence>
<feature type="transmembrane region" description="Helical" evidence="4">
    <location>
        <begin position="93"/>
        <end position="111"/>
    </location>
</feature>
<dbReference type="PROSITE" id="PS50850">
    <property type="entry name" value="MFS"/>
    <property type="match status" value="1"/>
</dbReference>
<proteinExistence type="predicted"/>
<dbReference type="PANTHER" id="PTHR42910">
    <property type="entry name" value="TRANSPORTER SCO4007-RELATED"/>
    <property type="match status" value="1"/>
</dbReference>
<evidence type="ECO:0000256" key="2">
    <source>
        <dbReference type="ARBA" id="ARBA00022989"/>
    </source>
</evidence>
<organism evidence="6 7">
    <name type="scientific">Trinickia fusca</name>
    <dbReference type="NCBI Taxonomy" id="2419777"/>
    <lineage>
        <taxon>Bacteria</taxon>
        <taxon>Pseudomonadati</taxon>
        <taxon>Pseudomonadota</taxon>
        <taxon>Betaproteobacteria</taxon>
        <taxon>Burkholderiales</taxon>
        <taxon>Burkholderiaceae</taxon>
        <taxon>Trinickia</taxon>
    </lineage>
</organism>
<feature type="transmembrane region" description="Helical" evidence="4">
    <location>
        <begin position="325"/>
        <end position="343"/>
    </location>
</feature>
<feature type="transmembrane region" description="Helical" evidence="4">
    <location>
        <begin position="180"/>
        <end position="200"/>
    </location>
</feature>
<feature type="transmembrane region" description="Helical" evidence="4">
    <location>
        <begin position="269"/>
        <end position="289"/>
    </location>
</feature>
<keyword evidence="3 4" id="KW-0472">Membrane</keyword>
<dbReference type="InterPro" id="IPR020846">
    <property type="entry name" value="MFS_dom"/>
</dbReference>
<dbReference type="GO" id="GO:0022857">
    <property type="term" value="F:transmembrane transporter activity"/>
    <property type="evidence" value="ECO:0007669"/>
    <property type="project" value="InterPro"/>
</dbReference>
<dbReference type="RefSeq" id="WP_121280903.1">
    <property type="nucleotide sequence ID" value="NZ_RBZV01000011.1"/>
</dbReference>
<dbReference type="Proteomes" id="UP000280434">
    <property type="component" value="Unassembled WGS sequence"/>
</dbReference>
<name>A0A494X3N0_9BURK</name>
<accession>A0A494X3N0</accession>
<feature type="domain" description="Major facilitator superfamily (MFS) profile" evidence="5">
    <location>
        <begin position="27"/>
        <end position="415"/>
    </location>
</feature>
<feature type="transmembrane region" description="Helical" evidence="4">
    <location>
        <begin position="390"/>
        <end position="411"/>
    </location>
</feature>
<evidence type="ECO:0000313" key="7">
    <source>
        <dbReference type="Proteomes" id="UP000280434"/>
    </source>
</evidence>
<keyword evidence="7" id="KW-1185">Reference proteome</keyword>
<sequence>MSSCTACAEPIPDSALALDASSLPLRFVLLLAIAAACAVANVYYAQPLLDAMASTFDIDAAAIGLVGTVTLGCYGLGLVLLVPLGDVWQPRRLILGQLLFAVLALVAIGAAPNADVLFAGMAAIGFVSVVAQVIVAFAANHAAPAQRGRVVGTVTSGIVLGILLARTLSGALADLAGWRAVYFVSAALILAIAVALAKTLPKSAMRPAQREAVSTSTSTSYRHLLSSTFMLLASERVLRLRACLAFLQFAATMVLWTPMALALAAPPLALSHTAIGALGLAGAAGALGAARAGHLADRGRAQWVSGAGLAGMLFSWLPTAWGVHSVWALAVGVVVFDFGLQALHVANQSLIYHVRSGARSRVTAAYMLMYALGCAGGSIASTAVFARGGWGAVCLLGAGINLCALAFWLVVRRHEPADAPRAAS</sequence>
<dbReference type="Pfam" id="PF07690">
    <property type="entry name" value="MFS_1"/>
    <property type="match status" value="1"/>
</dbReference>
<dbReference type="PANTHER" id="PTHR42910:SF1">
    <property type="entry name" value="MAJOR FACILITATOR SUPERFAMILY (MFS) PROFILE DOMAIN-CONTAINING PROTEIN"/>
    <property type="match status" value="1"/>
</dbReference>
<feature type="transmembrane region" description="Helical" evidence="4">
    <location>
        <begin position="301"/>
        <end position="319"/>
    </location>
</feature>
<feature type="transmembrane region" description="Helical" evidence="4">
    <location>
        <begin position="242"/>
        <end position="263"/>
    </location>
</feature>
<feature type="transmembrane region" description="Helical" evidence="4">
    <location>
        <begin position="364"/>
        <end position="384"/>
    </location>
</feature>
<evidence type="ECO:0000259" key="5">
    <source>
        <dbReference type="PROSITE" id="PS50850"/>
    </source>
</evidence>
<dbReference type="InterPro" id="IPR011701">
    <property type="entry name" value="MFS"/>
</dbReference>
<keyword evidence="1 4" id="KW-0812">Transmembrane</keyword>
<protein>
    <submittedName>
        <fullName evidence="6">MFS transporter</fullName>
    </submittedName>
</protein>
<dbReference type="SUPFAM" id="SSF103473">
    <property type="entry name" value="MFS general substrate transporter"/>
    <property type="match status" value="1"/>
</dbReference>
<evidence type="ECO:0000256" key="4">
    <source>
        <dbReference type="SAM" id="Phobius"/>
    </source>
</evidence>
<feature type="transmembrane region" description="Helical" evidence="4">
    <location>
        <begin position="150"/>
        <end position="168"/>
    </location>
</feature>
<feature type="transmembrane region" description="Helical" evidence="4">
    <location>
        <begin position="58"/>
        <end position="81"/>
    </location>
</feature>
<evidence type="ECO:0000313" key="6">
    <source>
        <dbReference type="EMBL" id="RKP44950.1"/>
    </source>
</evidence>
<keyword evidence="2 4" id="KW-1133">Transmembrane helix</keyword>
<comment type="caution">
    <text evidence="6">The sequence shown here is derived from an EMBL/GenBank/DDBJ whole genome shotgun (WGS) entry which is preliminary data.</text>
</comment>
<feature type="transmembrane region" description="Helical" evidence="4">
    <location>
        <begin position="117"/>
        <end position="138"/>
    </location>
</feature>
<dbReference type="InterPro" id="IPR036259">
    <property type="entry name" value="MFS_trans_sf"/>
</dbReference>
<dbReference type="OrthoDB" id="9815356at2"/>